<evidence type="ECO:0000313" key="4">
    <source>
        <dbReference type="EMBL" id="MDR8754611.1"/>
    </source>
</evidence>
<evidence type="ECO:0000256" key="1">
    <source>
        <dbReference type="ARBA" id="ARBA00006484"/>
    </source>
</evidence>
<keyword evidence="2 4" id="KW-0560">Oxidoreductase</keyword>
<dbReference type="SUPFAM" id="SSF51735">
    <property type="entry name" value="NAD(P)-binding Rossmann-fold domains"/>
    <property type="match status" value="1"/>
</dbReference>
<dbReference type="PANTHER" id="PTHR43669:SF3">
    <property type="entry name" value="ALCOHOL DEHYDROGENASE, PUTATIVE (AFU_ORTHOLOGUE AFUA_3G03445)-RELATED"/>
    <property type="match status" value="1"/>
</dbReference>
<name>A0A132EIL4_9BURK</name>
<dbReference type="EMBL" id="VJSY01000020">
    <property type="protein sequence ID" value="MDR8754611.1"/>
    <property type="molecule type" value="Genomic_DNA"/>
</dbReference>
<dbReference type="InterPro" id="IPR036291">
    <property type="entry name" value="NAD(P)-bd_dom_sf"/>
</dbReference>
<proteinExistence type="inferred from homology"/>
<dbReference type="PROSITE" id="PS00061">
    <property type="entry name" value="ADH_SHORT"/>
    <property type="match status" value="1"/>
</dbReference>
<dbReference type="InterPro" id="IPR002347">
    <property type="entry name" value="SDR_fam"/>
</dbReference>
<reference evidence="4 6" key="2">
    <citation type="submission" date="2019-06" db="EMBL/GenBank/DDBJ databases">
        <title>Evolution of Burkholderia multivorans in the lungs of Cystic Fibrosis patients.</title>
        <authorList>
            <person name="Moreira L.M."/>
        </authorList>
    </citation>
    <scope>NUCLEOTIDE SEQUENCE [LARGE SCALE GENOMIC DNA]</scope>
    <source>
        <strain evidence="4 6">VC13239</strain>
    </source>
</reference>
<protein>
    <submittedName>
        <fullName evidence="4">Dihydroanticapsin 7-dehydrogenase</fullName>
        <ecNumber evidence="4">1.1.1.385</ecNumber>
    </submittedName>
</protein>
<evidence type="ECO:0000313" key="3">
    <source>
        <dbReference type="EMBL" id="KWF30505.1"/>
    </source>
</evidence>
<dbReference type="GO" id="GO:0016491">
    <property type="term" value="F:oxidoreductase activity"/>
    <property type="evidence" value="ECO:0007669"/>
    <property type="project" value="UniProtKB-KW"/>
</dbReference>
<dbReference type="PRINTS" id="PR00081">
    <property type="entry name" value="GDHRDH"/>
</dbReference>
<gene>
    <name evidence="4" type="primary">bacC_3</name>
    <name evidence="4" type="ORF">FEQ00_03034</name>
    <name evidence="3" type="ORF">WT56_13840</name>
</gene>
<evidence type="ECO:0000256" key="2">
    <source>
        <dbReference type="ARBA" id="ARBA00023002"/>
    </source>
</evidence>
<dbReference type="EMBL" id="LPJR01000027">
    <property type="protein sequence ID" value="KWF30505.1"/>
    <property type="molecule type" value="Genomic_DNA"/>
</dbReference>
<dbReference type="EC" id="1.1.1.385" evidence="4"/>
<dbReference type="PRINTS" id="PR00080">
    <property type="entry name" value="SDRFAMILY"/>
</dbReference>
<comment type="similarity">
    <text evidence="1">Belongs to the short-chain dehydrogenases/reductases (SDR) family.</text>
</comment>
<dbReference type="Pfam" id="PF13561">
    <property type="entry name" value="adh_short_C2"/>
    <property type="match status" value="1"/>
</dbReference>
<accession>A0A132EIL4</accession>
<dbReference type="Proteomes" id="UP000062912">
    <property type="component" value="Unassembled WGS sequence"/>
</dbReference>
<dbReference type="AlphaFoldDB" id="A0A132EIL4"/>
<dbReference type="RefSeq" id="WP_060241281.1">
    <property type="nucleotide sequence ID" value="NZ_CADFDQ010000007.1"/>
</dbReference>
<dbReference type="InterPro" id="IPR020904">
    <property type="entry name" value="Sc_DH/Rdtase_CS"/>
</dbReference>
<dbReference type="PANTHER" id="PTHR43669">
    <property type="entry name" value="5-KETO-D-GLUCONATE 5-REDUCTASE"/>
    <property type="match status" value="1"/>
</dbReference>
<evidence type="ECO:0000313" key="6">
    <source>
        <dbReference type="Proteomes" id="UP001248067"/>
    </source>
</evidence>
<dbReference type="OrthoDB" id="9788235at2"/>
<evidence type="ECO:0000313" key="5">
    <source>
        <dbReference type="Proteomes" id="UP000062912"/>
    </source>
</evidence>
<dbReference type="CDD" id="cd05233">
    <property type="entry name" value="SDR_c"/>
    <property type="match status" value="1"/>
</dbReference>
<organism evidence="3 5">
    <name type="scientific">Burkholderia pseudomultivorans</name>
    <dbReference type="NCBI Taxonomy" id="1207504"/>
    <lineage>
        <taxon>Bacteria</taxon>
        <taxon>Pseudomonadati</taxon>
        <taxon>Pseudomonadota</taxon>
        <taxon>Betaproteobacteria</taxon>
        <taxon>Burkholderiales</taxon>
        <taxon>Burkholderiaceae</taxon>
        <taxon>Burkholderia</taxon>
        <taxon>Burkholderia cepacia complex</taxon>
    </lineage>
</organism>
<comment type="caution">
    <text evidence="3">The sequence shown here is derived from an EMBL/GenBank/DDBJ whole genome shotgun (WGS) entry which is preliminary data.</text>
</comment>
<dbReference type="Gene3D" id="3.40.50.720">
    <property type="entry name" value="NAD(P)-binding Rossmann-like Domain"/>
    <property type="match status" value="1"/>
</dbReference>
<dbReference type="Proteomes" id="UP001248067">
    <property type="component" value="Unassembled WGS sequence"/>
</dbReference>
<keyword evidence="6" id="KW-1185">Reference proteome</keyword>
<reference evidence="3 5" key="1">
    <citation type="submission" date="2015-11" db="EMBL/GenBank/DDBJ databases">
        <title>Expanding the genomic diversity of Burkholderia species for the development of highly accurate diagnostics.</title>
        <authorList>
            <person name="Sahl J."/>
            <person name="Keim P."/>
            <person name="Wagner D."/>
        </authorList>
    </citation>
    <scope>NUCLEOTIDE SEQUENCE [LARGE SCALE GENOMIC DNA]</scope>
    <source>
        <strain evidence="3 5">MSMB368WGS</strain>
    </source>
</reference>
<dbReference type="FunFam" id="3.40.50.720:FF:000084">
    <property type="entry name" value="Short-chain dehydrogenase reductase"/>
    <property type="match status" value="1"/>
</dbReference>
<sequence>MNPFESLDGRVVIVTGGGDGIGLGIVEVLAQCGVKVVVAERNGARAEAVRERLGGREALFVETDVADPASVAALFEHVDAHHGRLDGLVNNAGVTLHGPFDAFSLEDCDRLYRTNLRSMFHCAQLAAPRIARAGGGAIVNIASNHAGASVPGFEMYAATKGGIVAMSRAMATSLAPQRIRVNTLSPGFTMNAPIGAALERDPALLDAYRALHPAQRINAPADIGQLAAFLLSDAAIGVVGADLVADNGMSALLFNRNRSST</sequence>